<evidence type="ECO:0000313" key="1">
    <source>
        <dbReference type="EMBL" id="OGG58680.1"/>
    </source>
</evidence>
<name>A0A1F6DBG6_9BACT</name>
<evidence type="ECO:0000313" key="2">
    <source>
        <dbReference type="Proteomes" id="UP000176377"/>
    </source>
</evidence>
<dbReference type="EMBL" id="MFLA01000031">
    <property type="protein sequence ID" value="OGG58680.1"/>
    <property type="molecule type" value="Genomic_DNA"/>
</dbReference>
<protein>
    <submittedName>
        <fullName evidence="1">Uncharacterized protein</fullName>
    </submittedName>
</protein>
<comment type="caution">
    <text evidence="1">The sequence shown here is derived from an EMBL/GenBank/DDBJ whole genome shotgun (WGS) entry which is preliminary data.</text>
</comment>
<gene>
    <name evidence="1" type="ORF">A2765_03330</name>
</gene>
<reference evidence="1 2" key="1">
    <citation type="journal article" date="2016" name="Nat. Commun.">
        <title>Thousands of microbial genomes shed light on interconnected biogeochemical processes in an aquifer system.</title>
        <authorList>
            <person name="Anantharaman K."/>
            <person name="Brown C.T."/>
            <person name="Hug L.A."/>
            <person name="Sharon I."/>
            <person name="Castelle C.J."/>
            <person name="Probst A.J."/>
            <person name="Thomas B.C."/>
            <person name="Singh A."/>
            <person name="Wilkins M.J."/>
            <person name="Karaoz U."/>
            <person name="Brodie E.L."/>
            <person name="Williams K.H."/>
            <person name="Hubbard S.S."/>
            <person name="Banfield J.F."/>
        </authorList>
    </citation>
    <scope>NUCLEOTIDE SEQUENCE [LARGE SCALE GENOMIC DNA]</scope>
</reference>
<organism evidence="1 2">
    <name type="scientific">Candidatus Kaiserbacteria bacterium RIFCSPHIGHO2_01_FULL_56_24</name>
    <dbReference type="NCBI Taxonomy" id="1798487"/>
    <lineage>
        <taxon>Bacteria</taxon>
        <taxon>Candidatus Kaiseribacteriota</taxon>
    </lineage>
</organism>
<sequence>MLGFPQHYQSGGDHLMAKVRKVEALPVLGVLPLRVTERKGTKKRMARIRVKCGCCDEFVDIEHEKGTCDDPRTEMIGINGVNGTKGQWRKILLPLLK</sequence>
<proteinExistence type="predicted"/>
<accession>A0A1F6DBG6</accession>
<dbReference type="Proteomes" id="UP000176377">
    <property type="component" value="Unassembled WGS sequence"/>
</dbReference>
<dbReference type="AlphaFoldDB" id="A0A1F6DBG6"/>